<organism evidence="6 7">
    <name type="scientific">Corallococcus llansteffanensis</name>
    <dbReference type="NCBI Taxonomy" id="2316731"/>
    <lineage>
        <taxon>Bacteria</taxon>
        <taxon>Pseudomonadati</taxon>
        <taxon>Myxococcota</taxon>
        <taxon>Myxococcia</taxon>
        <taxon>Myxococcales</taxon>
        <taxon>Cystobacterineae</taxon>
        <taxon>Myxococcaceae</taxon>
        <taxon>Corallococcus</taxon>
    </lineage>
</organism>
<evidence type="ECO:0000256" key="1">
    <source>
        <dbReference type="ARBA" id="ARBA00022553"/>
    </source>
</evidence>
<evidence type="ECO:0000256" key="3">
    <source>
        <dbReference type="PROSITE-ProRule" id="PRU00169"/>
    </source>
</evidence>
<evidence type="ECO:0000259" key="4">
    <source>
        <dbReference type="PROSITE" id="PS50043"/>
    </source>
</evidence>
<dbReference type="SUPFAM" id="SSF46894">
    <property type="entry name" value="C-terminal effector domain of the bipartite response regulators"/>
    <property type="match status" value="1"/>
</dbReference>
<feature type="domain" description="HTH luxR-type" evidence="4">
    <location>
        <begin position="144"/>
        <end position="209"/>
    </location>
</feature>
<dbReference type="RefSeq" id="WP_120642652.1">
    <property type="nucleotide sequence ID" value="NZ_RAWB01000047.1"/>
</dbReference>
<evidence type="ECO:0000256" key="2">
    <source>
        <dbReference type="ARBA" id="ARBA00023125"/>
    </source>
</evidence>
<dbReference type="GO" id="GO:0006355">
    <property type="term" value="P:regulation of DNA-templated transcription"/>
    <property type="evidence" value="ECO:0007669"/>
    <property type="project" value="InterPro"/>
</dbReference>
<dbReference type="PANTHER" id="PTHR43214">
    <property type="entry name" value="TWO-COMPONENT RESPONSE REGULATOR"/>
    <property type="match status" value="1"/>
</dbReference>
<keyword evidence="1 3" id="KW-0597">Phosphoprotein</keyword>
<name>A0A3A8QAT6_9BACT</name>
<dbReference type="InterPro" id="IPR000792">
    <property type="entry name" value="Tscrpt_reg_LuxR_C"/>
</dbReference>
<comment type="caution">
    <text evidence="6">The sequence shown here is derived from an EMBL/GenBank/DDBJ whole genome shotgun (WGS) entry which is preliminary data.</text>
</comment>
<dbReference type="InterPro" id="IPR058245">
    <property type="entry name" value="NreC/VraR/RcsB-like_REC"/>
</dbReference>
<dbReference type="SMART" id="SM00448">
    <property type="entry name" value="REC"/>
    <property type="match status" value="1"/>
</dbReference>
<proteinExistence type="predicted"/>
<dbReference type="CDD" id="cd17535">
    <property type="entry name" value="REC_NarL-like"/>
    <property type="match status" value="1"/>
</dbReference>
<dbReference type="InterPro" id="IPR001789">
    <property type="entry name" value="Sig_transdc_resp-reg_receiver"/>
</dbReference>
<dbReference type="GO" id="GO:0003677">
    <property type="term" value="F:DNA binding"/>
    <property type="evidence" value="ECO:0007669"/>
    <property type="project" value="UniProtKB-KW"/>
</dbReference>
<dbReference type="PANTHER" id="PTHR43214:SF42">
    <property type="entry name" value="TRANSCRIPTIONAL REGULATORY PROTEIN DESR"/>
    <property type="match status" value="1"/>
</dbReference>
<dbReference type="GO" id="GO:0000160">
    <property type="term" value="P:phosphorelay signal transduction system"/>
    <property type="evidence" value="ECO:0007669"/>
    <property type="project" value="InterPro"/>
</dbReference>
<dbReference type="PROSITE" id="PS50043">
    <property type="entry name" value="HTH_LUXR_2"/>
    <property type="match status" value="1"/>
</dbReference>
<evidence type="ECO:0000259" key="5">
    <source>
        <dbReference type="PROSITE" id="PS50110"/>
    </source>
</evidence>
<dbReference type="EMBL" id="RAWB01000047">
    <property type="protein sequence ID" value="RKH64691.1"/>
    <property type="molecule type" value="Genomic_DNA"/>
</dbReference>
<dbReference type="Gene3D" id="3.40.50.2300">
    <property type="match status" value="1"/>
</dbReference>
<dbReference type="InterPro" id="IPR011006">
    <property type="entry name" value="CheY-like_superfamily"/>
</dbReference>
<dbReference type="Pfam" id="PF00196">
    <property type="entry name" value="GerE"/>
    <property type="match status" value="1"/>
</dbReference>
<evidence type="ECO:0000313" key="7">
    <source>
        <dbReference type="Proteomes" id="UP000272888"/>
    </source>
</evidence>
<dbReference type="SMART" id="SM00421">
    <property type="entry name" value="HTH_LUXR"/>
    <property type="match status" value="1"/>
</dbReference>
<dbReference type="PRINTS" id="PR00038">
    <property type="entry name" value="HTHLUXR"/>
</dbReference>
<dbReference type="InterPro" id="IPR016032">
    <property type="entry name" value="Sig_transdc_resp-reg_C-effctor"/>
</dbReference>
<evidence type="ECO:0000313" key="6">
    <source>
        <dbReference type="EMBL" id="RKH64691.1"/>
    </source>
</evidence>
<dbReference type="InterPro" id="IPR039420">
    <property type="entry name" value="WalR-like"/>
</dbReference>
<gene>
    <name evidence="6" type="ORF">D7V93_07110</name>
</gene>
<keyword evidence="2 6" id="KW-0238">DNA-binding</keyword>
<sequence length="211" mass="22904">MIRVVLVDDQTLLRKGLRSLLELATDILVVGEATDGQEAVGLIRALTPDVVLLDVRMPRLDGPGVLEALGGHAPPTLLLTTFDDEGALLRGMRAGARGFLLKDVSFEDLCEAIRRIARGETLLRPTVTEAASRNLEALPMSFERSEQPEALTPREREVLRLMAGGFSNKEIADALGTREGTAKNHASSIFAKLGVRDRTRAVLRALELGMI</sequence>
<dbReference type="PROSITE" id="PS50110">
    <property type="entry name" value="RESPONSE_REGULATORY"/>
    <property type="match status" value="1"/>
</dbReference>
<accession>A0A3A8QAT6</accession>
<feature type="modified residue" description="4-aspartylphosphate" evidence="3">
    <location>
        <position position="54"/>
    </location>
</feature>
<dbReference type="Proteomes" id="UP000272888">
    <property type="component" value="Unassembled WGS sequence"/>
</dbReference>
<dbReference type="CDD" id="cd06170">
    <property type="entry name" value="LuxR_C_like"/>
    <property type="match status" value="1"/>
</dbReference>
<reference evidence="7" key="1">
    <citation type="submission" date="2018-09" db="EMBL/GenBank/DDBJ databases">
        <authorList>
            <person name="Livingstone P.G."/>
            <person name="Whitworth D.E."/>
        </authorList>
    </citation>
    <scope>NUCLEOTIDE SEQUENCE [LARGE SCALE GENOMIC DNA]</scope>
    <source>
        <strain evidence="7">CA051B</strain>
    </source>
</reference>
<dbReference type="Pfam" id="PF00072">
    <property type="entry name" value="Response_reg"/>
    <property type="match status" value="1"/>
</dbReference>
<keyword evidence="7" id="KW-1185">Reference proteome</keyword>
<protein>
    <submittedName>
        <fullName evidence="6">DNA-binding response regulator</fullName>
    </submittedName>
</protein>
<dbReference type="SUPFAM" id="SSF52172">
    <property type="entry name" value="CheY-like"/>
    <property type="match status" value="1"/>
</dbReference>
<dbReference type="AlphaFoldDB" id="A0A3A8QAT6"/>
<feature type="domain" description="Response regulatory" evidence="5">
    <location>
        <begin position="3"/>
        <end position="117"/>
    </location>
</feature>